<gene>
    <name evidence="1" type="ORF">CR201_G0012463</name>
</gene>
<evidence type="ECO:0000313" key="1">
    <source>
        <dbReference type="EMBL" id="PNJ66554.1"/>
    </source>
</evidence>
<name>A0A2J8W9V2_PONAB</name>
<sequence>MSISHLSPRAWQIQSLSQNLKPSQVQWEIPPVQTLCETPELEACKPASFISNAQMGQVTSLLCLPPPFLLADVKNKTQRGEII</sequence>
<organism evidence="1">
    <name type="scientific">Pongo abelii</name>
    <name type="common">Sumatran orangutan</name>
    <name type="synonym">Pongo pygmaeus abelii</name>
    <dbReference type="NCBI Taxonomy" id="9601"/>
    <lineage>
        <taxon>Eukaryota</taxon>
        <taxon>Metazoa</taxon>
        <taxon>Chordata</taxon>
        <taxon>Craniata</taxon>
        <taxon>Vertebrata</taxon>
        <taxon>Euteleostomi</taxon>
        <taxon>Mammalia</taxon>
        <taxon>Eutheria</taxon>
        <taxon>Euarchontoglires</taxon>
        <taxon>Primates</taxon>
        <taxon>Haplorrhini</taxon>
        <taxon>Catarrhini</taxon>
        <taxon>Hominidae</taxon>
        <taxon>Pongo</taxon>
    </lineage>
</organism>
<comment type="caution">
    <text evidence="1">The sequence shown here is derived from an EMBL/GenBank/DDBJ whole genome shotgun (WGS) entry which is preliminary data.</text>
</comment>
<protein>
    <submittedName>
        <fullName evidence="1">CDK12 isoform 8</fullName>
    </submittedName>
</protein>
<dbReference type="EMBL" id="NDHI03003397">
    <property type="protein sequence ID" value="PNJ66554.1"/>
    <property type="molecule type" value="Genomic_DNA"/>
</dbReference>
<dbReference type="AlphaFoldDB" id="A0A2J8W9V2"/>
<reference evidence="1" key="1">
    <citation type="submission" date="2017-12" db="EMBL/GenBank/DDBJ databases">
        <title>High-resolution comparative analysis of great ape genomes.</title>
        <authorList>
            <person name="Pollen A."/>
            <person name="Hastie A."/>
            <person name="Hormozdiari F."/>
            <person name="Dougherty M."/>
            <person name="Liu R."/>
            <person name="Chaisson M."/>
            <person name="Hoppe E."/>
            <person name="Hill C."/>
            <person name="Pang A."/>
            <person name="Hillier L."/>
            <person name="Baker C."/>
            <person name="Armstrong J."/>
            <person name="Shendure J."/>
            <person name="Paten B."/>
            <person name="Wilson R."/>
            <person name="Chao H."/>
            <person name="Schneider V."/>
            <person name="Ventura M."/>
            <person name="Kronenberg Z."/>
            <person name="Murali S."/>
            <person name="Gordon D."/>
            <person name="Cantsilieris S."/>
            <person name="Munson K."/>
            <person name="Nelson B."/>
            <person name="Raja A."/>
            <person name="Underwood J."/>
            <person name="Diekhans M."/>
            <person name="Fiddes I."/>
            <person name="Haussler D."/>
            <person name="Eichler E."/>
        </authorList>
    </citation>
    <scope>NUCLEOTIDE SEQUENCE [LARGE SCALE GENOMIC DNA]</scope>
    <source>
        <strain evidence="1">Susie</strain>
    </source>
</reference>
<accession>A0A2J8W9V2</accession>
<proteinExistence type="predicted"/>